<dbReference type="RefSeq" id="WP_377812831.1">
    <property type="nucleotide sequence ID" value="NZ_JBHRSJ010000005.1"/>
</dbReference>
<evidence type="ECO:0000256" key="5">
    <source>
        <dbReference type="ARBA" id="ARBA00022781"/>
    </source>
</evidence>
<dbReference type="Proteomes" id="UP001595457">
    <property type="component" value="Unassembled WGS sequence"/>
</dbReference>
<keyword evidence="12" id="KW-1185">Reference proteome</keyword>
<name>A0ABV7AQP9_9GAMM</name>
<comment type="caution">
    <text evidence="11">The sequence shown here is derived from an EMBL/GenBank/DDBJ whole genome shotgun (WGS) entry which is preliminary data.</text>
</comment>
<dbReference type="SUPFAM" id="SSF52943">
    <property type="entry name" value="ATP synthase (F1-ATPase), gamma subunit"/>
    <property type="match status" value="1"/>
</dbReference>
<evidence type="ECO:0000313" key="11">
    <source>
        <dbReference type="EMBL" id="MFC2971245.1"/>
    </source>
</evidence>
<dbReference type="PRINTS" id="PR00126">
    <property type="entry name" value="ATPASEGAMMA"/>
</dbReference>
<comment type="subcellular location">
    <subcellularLocation>
        <location evidence="10">Cell membrane</location>
        <topology evidence="10">Peripheral membrane protein</topology>
    </subcellularLocation>
    <subcellularLocation>
        <location evidence="2">Membrane</location>
        <topology evidence="2">Peripheral membrane protein</topology>
    </subcellularLocation>
</comment>
<evidence type="ECO:0000256" key="6">
    <source>
        <dbReference type="ARBA" id="ARBA00023065"/>
    </source>
</evidence>
<dbReference type="Gene3D" id="1.10.287.80">
    <property type="entry name" value="ATP synthase, gamma subunit, helix hairpin domain"/>
    <property type="match status" value="1"/>
</dbReference>
<evidence type="ECO:0000256" key="7">
    <source>
        <dbReference type="ARBA" id="ARBA00023136"/>
    </source>
</evidence>
<comment type="subunit">
    <text evidence="10">F-type ATPases have 2 components, CF(1) - the catalytic core - and CF(0) - the membrane proton channel. CF(1) has five subunits: alpha(3), beta(3), gamma(1), delta(1), epsilon(1). CF(0) has three main subunits: a, b and c.</text>
</comment>
<dbReference type="EMBL" id="JBHRSJ010000005">
    <property type="protein sequence ID" value="MFC2971245.1"/>
    <property type="molecule type" value="Genomic_DNA"/>
</dbReference>
<protein>
    <recommendedName>
        <fullName evidence="10">ATP synthase gamma chain</fullName>
    </recommendedName>
    <alternativeName>
        <fullName evidence="10">ATP synthase F1 sector gamma subunit</fullName>
    </alternativeName>
    <alternativeName>
        <fullName evidence="10">F-ATPase gamma subunit</fullName>
    </alternativeName>
</protein>
<dbReference type="NCBIfam" id="NF004144">
    <property type="entry name" value="PRK05621.1-1"/>
    <property type="match status" value="1"/>
</dbReference>
<keyword evidence="5 10" id="KW-0375">Hydrogen ion transport</keyword>
<dbReference type="NCBIfam" id="TIGR01146">
    <property type="entry name" value="ATPsyn_F1gamma"/>
    <property type="match status" value="1"/>
</dbReference>
<dbReference type="Pfam" id="PF00231">
    <property type="entry name" value="ATP-synt"/>
    <property type="match status" value="1"/>
</dbReference>
<evidence type="ECO:0000256" key="1">
    <source>
        <dbReference type="ARBA" id="ARBA00003456"/>
    </source>
</evidence>
<accession>A0ABV7AQP9</accession>
<dbReference type="PANTHER" id="PTHR11693">
    <property type="entry name" value="ATP SYNTHASE GAMMA CHAIN"/>
    <property type="match status" value="1"/>
</dbReference>
<dbReference type="HAMAP" id="MF_00815">
    <property type="entry name" value="ATP_synth_gamma_bact"/>
    <property type="match status" value="1"/>
</dbReference>
<evidence type="ECO:0000256" key="2">
    <source>
        <dbReference type="ARBA" id="ARBA00004170"/>
    </source>
</evidence>
<proteinExistence type="inferred from homology"/>
<comment type="function">
    <text evidence="1 10">Produces ATP from ADP in the presence of a proton gradient across the membrane. The gamma chain is believed to be important in regulating ATPase activity and the flow of protons through the CF(0) complex.</text>
</comment>
<evidence type="ECO:0000313" key="12">
    <source>
        <dbReference type="Proteomes" id="UP001595457"/>
    </source>
</evidence>
<dbReference type="InterPro" id="IPR023632">
    <property type="entry name" value="ATP_synth_F1_gsu_CS"/>
</dbReference>
<reference evidence="12" key="1">
    <citation type="journal article" date="2019" name="Int. J. Syst. Evol. Microbiol.">
        <title>The Global Catalogue of Microorganisms (GCM) 10K type strain sequencing project: providing services to taxonomists for standard genome sequencing and annotation.</title>
        <authorList>
            <consortium name="The Broad Institute Genomics Platform"/>
            <consortium name="The Broad Institute Genome Sequencing Center for Infectious Disease"/>
            <person name="Wu L."/>
            <person name="Ma J."/>
        </authorList>
    </citation>
    <scope>NUCLEOTIDE SEQUENCE [LARGE SCALE GENOMIC DNA]</scope>
    <source>
        <strain evidence="12">KCTC 62195</strain>
    </source>
</reference>
<comment type="similarity">
    <text evidence="3 10">Belongs to the ATPase gamma chain family.</text>
</comment>
<dbReference type="PANTHER" id="PTHR11693:SF22">
    <property type="entry name" value="ATP SYNTHASE SUBUNIT GAMMA, MITOCHONDRIAL"/>
    <property type="match status" value="1"/>
</dbReference>
<keyword evidence="8 10" id="KW-0139">CF(1)</keyword>
<keyword evidence="10" id="KW-1003">Cell membrane</keyword>
<dbReference type="CDD" id="cd12151">
    <property type="entry name" value="F1-ATPase_gamma"/>
    <property type="match status" value="1"/>
</dbReference>
<evidence type="ECO:0000256" key="3">
    <source>
        <dbReference type="ARBA" id="ARBA00007681"/>
    </source>
</evidence>
<evidence type="ECO:0000256" key="10">
    <source>
        <dbReference type="HAMAP-Rule" id="MF_00815"/>
    </source>
</evidence>
<gene>
    <name evidence="10 11" type="primary">atpG</name>
    <name evidence="11" type="ORF">ACFOJE_03300</name>
</gene>
<organism evidence="11 12">
    <name type="scientific">Azotobacter bryophylli</name>
    <dbReference type="NCBI Taxonomy" id="1986537"/>
    <lineage>
        <taxon>Bacteria</taxon>
        <taxon>Pseudomonadati</taxon>
        <taxon>Pseudomonadota</taxon>
        <taxon>Gammaproteobacteria</taxon>
        <taxon>Pseudomonadales</taxon>
        <taxon>Pseudomonadaceae</taxon>
        <taxon>Azotobacter</taxon>
    </lineage>
</organism>
<keyword evidence="9 10" id="KW-0066">ATP synthesis</keyword>
<evidence type="ECO:0000256" key="8">
    <source>
        <dbReference type="ARBA" id="ARBA00023196"/>
    </source>
</evidence>
<evidence type="ECO:0000256" key="9">
    <source>
        <dbReference type="ARBA" id="ARBA00023310"/>
    </source>
</evidence>
<evidence type="ECO:0000256" key="4">
    <source>
        <dbReference type="ARBA" id="ARBA00022448"/>
    </source>
</evidence>
<keyword evidence="7 10" id="KW-0472">Membrane</keyword>
<dbReference type="PROSITE" id="PS00153">
    <property type="entry name" value="ATPASE_GAMMA"/>
    <property type="match status" value="1"/>
</dbReference>
<keyword evidence="6 10" id="KW-0406">Ion transport</keyword>
<dbReference type="InterPro" id="IPR000131">
    <property type="entry name" value="ATP_synth_F1_gsu"/>
</dbReference>
<keyword evidence="4 10" id="KW-0813">Transport</keyword>
<sequence length="286" mass="31587">MAGAKEIRSKIASIKSTQKITSAMEKVAVSKMRRAQMRMVASRPYAERIRQVIGHLANANPEYRHPFMVERPVKRVGYILVSSDRGLCGGLNINLFKALIKNMKEWHDKGVEADFCVIGNKGASFFRSYGGNVIAAISNLGEEPSINDLIGSIKVMLDAFNEGRLDCLYLASNKFINTMTQKPAIEQLLPLKGDEQSDRKGQWDYLYEPDAQQLLDALLVRYIESQVYQGVVENGAAEQAARMIAMKNATDNAGELISDLQLVYNKARQAAITQEISEIVGGAAAV</sequence>
<dbReference type="InterPro" id="IPR035968">
    <property type="entry name" value="ATP_synth_F1_ATPase_gsu"/>
</dbReference>
<dbReference type="Gene3D" id="3.40.1380.10">
    <property type="match status" value="1"/>
</dbReference>